<feature type="domain" description="RING-type" evidence="18">
    <location>
        <begin position="133"/>
        <end position="175"/>
    </location>
</feature>
<gene>
    <name evidence="19" type="ORF">DARMORV10_A02P38620.1</name>
</gene>
<dbReference type="CDD" id="cd16461">
    <property type="entry name" value="RING-H2_EL5-like"/>
    <property type="match status" value="1"/>
</dbReference>
<evidence type="ECO:0000256" key="7">
    <source>
        <dbReference type="ARBA" id="ARBA00022723"/>
    </source>
</evidence>
<evidence type="ECO:0000256" key="6">
    <source>
        <dbReference type="ARBA" id="ARBA00022692"/>
    </source>
</evidence>
<evidence type="ECO:0000313" key="19">
    <source>
        <dbReference type="EMBL" id="CAF2144319.1"/>
    </source>
</evidence>
<comment type="subcellular location">
    <subcellularLocation>
        <location evidence="2">Membrane</location>
        <topology evidence="2">Single-pass membrane protein</topology>
    </subcellularLocation>
</comment>
<keyword evidence="6 16" id="KW-0812">Transmembrane</keyword>
<keyword evidence="17" id="KW-0732">Signal</keyword>
<feature type="chain" id="PRO_5032305934" description="RING-type E3 ubiquitin transferase" evidence="17">
    <location>
        <begin position="34"/>
        <end position="382"/>
    </location>
</feature>
<dbReference type="Gene3D" id="3.30.40.10">
    <property type="entry name" value="Zinc/RING finger domain, C3HC4 (zinc finger)"/>
    <property type="match status" value="1"/>
</dbReference>
<dbReference type="InterPro" id="IPR013083">
    <property type="entry name" value="Znf_RING/FYVE/PHD"/>
</dbReference>
<evidence type="ECO:0000256" key="12">
    <source>
        <dbReference type="ARBA" id="ARBA00023136"/>
    </source>
</evidence>
<evidence type="ECO:0000256" key="16">
    <source>
        <dbReference type="SAM" id="Phobius"/>
    </source>
</evidence>
<keyword evidence="11 16" id="KW-1133">Transmembrane helix</keyword>
<dbReference type="OMA" id="RHCSDAQ"/>
<organism evidence="19">
    <name type="scientific">Brassica napus</name>
    <name type="common">Rape</name>
    <dbReference type="NCBI Taxonomy" id="3708"/>
    <lineage>
        <taxon>Eukaryota</taxon>
        <taxon>Viridiplantae</taxon>
        <taxon>Streptophyta</taxon>
        <taxon>Embryophyta</taxon>
        <taxon>Tracheophyta</taxon>
        <taxon>Spermatophyta</taxon>
        <taxon>Magnoliopsida</taxon>
        <taxon>eudicotyledons</taxon>
        <taxon>Gunneridae</taxon>
        <taxon>Pentapetalae</taxon>
        <taxon>rosids</taxon>
        <taxon>malvids</taxon>
        <taxon>Brassicales</taxon>
        <taxon>Brassicaceae</taxon>
        <taxon>Brassiceae</taxon>
        <taxon>Brassica</taxon>
    </lineage>
</organism>
<sequence length="382" mass="42078">MKSFFDGGPNRKQPALLAVVLLLLLTMSELASGQPSQSDPNNPYDYGGRLSPVMAVVVVVVIALLFFMGFFTIYLRHCTSASDGGSVNPRVGARRVINATVARGLDAEMLETFPTFVYSEVKTQKIGKGALECAICLNEFEDDETLRLLPKCDHVFHPHCIDAWLKSHVTCPVCRTNLAEQEQATAGPVEPEVVTEIDLELQQTVVPEPAVVGDESVARVKLPRSHTTGHSVVLPGECTERFTLRLPEELRKKIMANWKMNRSNSLLVRSRSGKPVERSRARSDRWLFIKTPSFLWRSRDDGSIRLGGNGSVKANAVTSPTGDSVRAERWNFLRNPSFMWRTTPVPSPRVEVNIKDGEGTSSVRGQHTGTVGLSSGSVRLPV</sequence>
<evidence type="ECO:0000256" key="2">
    <source>
        <dbReference type="ARBA" id="ARBA00004167"/>
    </source>
</evidence>
<feature type="region of interest" description="Disordered" evidence="15">
    <location>
        <begin position="355"/>
        <end position="382"/>
    </location>
</feature>
<dbReference type="SMART" id="SM00184">
    <property type="entry name" value="RING"/>
    <property type="match status" value="1"/>
</dbReference>
<evidence type="ECO:0000256" key="10">
    <source>
        <dbReference type="ARBA" id="ARBA00022833"/>
    </source>
</evidence>
<dbReference type="SUPFAM" id="SSF57850">
    <property type="entry name" value="RING/U-box"/>
    <property type="match status" value="1"/>
</dbReference>
<dbReference type="PANTHER" id="PTHR14155">
    <property type="entry name" value="RING FINGER DOMAIN-CONTAINING"/>
    <property type="match status" value="1"/>
</dbReference>
<evidence type="ECO:0000256" key="4">
    <source>
        <dbReference type="ARBA" id="ARBA00012483"/>
    </source>
</evidence>
<dbReference type="PROSITE" id="PS50089">
    <property type="entry name" value="ZF_RING_2"/>
    <property type="match status" value="1"/>
</dbReference>
<evidence type="ECO:0000256" key="1">
    <source>
        <dbReference type="ARBA" id="ARBA00000900"/>
    </source>
</evidence>
<keyword evidence="9" id="KW-0833">Ubl conjugation pathway</keyword>
<dbReference type="FunFam" id="3.30.40.10:FF:000187">
    <property type="entry name" value="E3 ubiquitin-protein ligase ATL6"/>
    <property type="match status" value="1"/>
</dbReference>
<dbReference type="GO" id="GO:0008270">
    <property type="term" value="F:zinc ion binding"/>
    <property type="evidence" value="ECO:0007669"/>
    <property type="project" value="UniProtKB-KW"/>
</dbReference>
<keyword evidence="7" id="KW-0479">Metal-binding</keyword>
<protein>
    <recommendedName>
        <fullName evidence="4">RING-type E3 ubiquitin transferase</fullName>
        <ecNumber evidence="4">2.3.2.27</ecNumber>
    </recommendedName>
</protein>
<feature type="signal peptide" evidence="17">
    <location>
        <begin position="1"/>
        <end position="33"/>
    </location>
</feature>
<evidence type="ECO:0000256" key="3">
    <source>
        <dbReference type="ARBA" id="ARBA00004906"/>
    </source>
</evidence>
<evidence type="ECO:0000256" key="9">
    <source>
        <dbReference type="ARBA" id="ARBA00022786"/>
    </source>
</evidence>
<keyword evidence="5" id="KW-0808">Transferase</keyword>
<feature type="compositionally biased region" description="Polar residues" evidence="15">
    <location>
        <begin position="359"/>
        <end position="382"/>
    </location>
</feature>
<evidence type="ECO:0000256" key="8">
    <source>
        <dbReference type="ARBA" id="ARBA00022771"/>
    </source>
</evidence>
<evidence type="ECO:0000256" key="13">
    <source>
        <dbReference type="ARBA" id="ARBA00024209"/>
    </source>
</evidence>
<dbReference type="Proteomes" id="UP001295469">
    <property type="component" value="Chromosome A02"/>
</dbReference>
<keyword evidence="10" id="KW-0862">Zinc</keyword>
<dbReference type="EC" id="2.3.2.27" evidence="4"/>
<dbReference type="Pfam" id="PF13639">
    <property type="entry name" value="zf-RING_2"/>
    <property type="match status" value="1"/>
</dbReference>
<evidence type="ECO:0000256" key="17">
    <source>
        <dbReference type="SAM" id="SignalP"/>
    </source>
</evidence>
<dbReference type="GO" id="GO:0061630">
    <property type="term" value="F:ubiquitin protein ligase activity"/>
    <property type="evidence" value="ECO:0007669"/>
    <property type="project" value="UniProtKB-EC"/>
</dbReference>
<dbReference type="InterPro" id="IPR053238">
    <property type="entry name" value="RING-H2_zinc_finger"/>
</dbReference>
<dbReference type="EMBL" id="HG994356">
    <property type="protein sequence ID" value="CAF2144319.1"/>
    <property type="molecule type" value="Genomic_DNA"/>
</dbReference>
<evidence type="ECO:0000259" key="18">
    <source>
        <dbReference type="PROSITE" id="PS50089"/>
    </source>
</evidence>
<comment type="pathway">
    <text evidence="3">Protein modification; protein ubiquitination.</text>
</comment>
<evidence type="ECO:0000256" key="5">
    <source>
        <dbReference type="ARBA" id="ARBA00022679"/>
    </source>
</evidence>
<accession>A0A816X9I2</accession>
<evidence type="ECO:0000256" key="11">
    <source>
        <dbReference type="ARBA" id="ARBA00022989"/>
    </source>
</evidence>
<dbReference type="Gramene" id="CDY05577">
    <property type="protein sequence ID" value="CDY05577"/>
    <property type="gene ID" value="GSBRNA2T00120524001"/>
</dbReference>
<comment type="catalytic activity">
    <reaction evidence="1">
        <text>S-ubiquitinyl-[E2 ubiquitin-conjugating enzyme]-L-cysteine + [acceptor protein]-L-lysine = [E2 ubiquitin-conjugating enzyme]-L-cysteine + N(6)-ubiquitinyl-[acceptor protein]-L-lysine.</text>
        <dbReference type="EC" id="2.3.2.27"/>
    </reaction>
</comment>
<keyword evidence="8 14" id="KW-0863">Zinc-finger</keyword>
<comment type="similarity">
    <text evidence="13">Belongs to the RING-type zinc finger family. ATL subfamily.</text>
</comment>
<evidence type="ECO:0000256" key="15">
    <source>
        <dbReference type="SAM" id="MobiDB-lite"/>
    </source>
</evidence>
<evidence type="ECO:0000256" key="14">
    <source>
        <dbReference type="PROSITE-ProRule" id="PRU00175"/>
    </source>
</evidence>
<dbReference type="AlphaFoldDB" id="A0A816X9I2"/>
<dbReference type="GO" id="GO:0016020">
    <property type="term" value="C:membrane"/>
    <property type="evidence" value="ECO:0007669"/>
    <property type="project" value="UniProtKB-SubCell"/>
</dbReference>
<feature type="transmembrane region" description="Helical" evidence="16">
    <location>
        <begin position="53"/>
        <end position="75"/>
    </location>
</feature>
<reference evidence="19" key="1">
    <citation type="submission" date="2021-01" db="EMBL/GenBank/DDBJ databases">
        <authorList>
            <consortium name="Genoscope - CEA"/>
            <person name="William W."/>
        </authorList>
    </citation>
    <scope>NUCLEOTIDE SEQUENCE</scope>
</reference>
<keyword evidence="12 16" id="KW-0472">Membrane</keyword>
<dbReference type="InterPro" id="IPR001841">
    <property type="entry name" value="Znf_RING"/>
</dbReference>
<proteinExistence type="inferred from homology"/>
<name>A0A816X9I2_BRANA</name>
<dbReference type="PANTHER" id="PTHR14155:SF563">
    <property type="entry name" value="RING-TYPE DOMAIN-CONTAINING PROTEIN"/>
    <property type="match status" value="1"/>
</dbReference>